<dbReference type="NCBIfam" id="TIGR00014">
    <property type="entry name" value="arsC"/>
    <property type="match status" value="1"/>
</dbReference>
<organism evidence="8 9">
    <name type="scientific">Aliigemmobacter aestuarii</name>
    <dbReference type="NCBI Taxonomy" id="1445661"/>
    <lineage>
        <taxon>Bacteria</taxon>
        <taxon>Pseudomonadati</taxon>
        <taxon>Pseudomonadota</taxon>
        <taxon>Alphaproteobacteria</taxon>
        <taxon>Rhodobacterales</taxon>
        <taxon>Paracoccaceae</taxon>
        <taxon>Aliigemmobacter</taxon>
    </lineage>
</organism>
<evidence type="ECO:0000256" key="2">
    <source>
        <dbReference type="ARBA" id="ARBA00022849"/>
    </source>
</evidence>
<evidence type="ECO:0000256" key="5">
    <source>
        <dbReference type="ARBA" id="ARBA00039879"/>
    </source>
</evidence>
<dbReference type="AlphaFoldDB" id="A0A4S3MLA4"/>
<keyword evidence="2" id="KW-0059">Arsenical resistance</keyword>
<dbReference type="EMBL" id="SSND01000005">
    <property type="protein sequence ID" value="THD81514.1"/>
    <property type="molecule type" value="Genomic_DNA"/>
</dbReference>
<protein>
    <recommendedName>
        <fullName evidence="5 7">Arsenate reductase</fullName>
        <ecNumber evidence="4 7">1.20.4.1</ecNumber>
    </recommendedName>
</protein>
<dbReference type="InterPro" id="IPR036249">
    <property type="entry name" value="Thioredoxin-like_sf"/>
</dbReference>
<dbReference type="PROSITE" id="PS51353">
    <property type="entry name" value="ARSC"/>
    <property type="match status" value="1"/>
</dbReference>
<dbReference type="Gene3D" id="3.40.30.10">
    <property type="entry name" value="Glutaredoxin"/>
    <property type="match status" value="1"/>
</dbReference>
<name>A0A4S3MLA4_9RHOB</name>
<dbReference type="OrthoDB" id="9790554at2"/>
<evidence type="ECO:0000256" key="7">
    <source>
        <dbReference type="RuleBase" id="RU362029"/>
    </source>
</evidence>
<dbReference type="Pfam" id="PF03960">
    <property type="entry name" value="ArsC"/>
    <property type="match status" value="1"/>
</dbReference>
<evidence type="ECO:0000256" key="6">
    <source>
        <dbReference type="PROSITE-ProRule" id="PRU01282"/>
    </source>
</evidence>
<evidence type="ECO:0000313" key="9">
    <source>
        <dbReference type="Proteomes" id="UP000309450"/>
    </source>
</evidence>
<sequence length="116" mass="12671">MTESVIFHHPGCSTSRRVLDALREAGHDPQVVAYTKAGWTEAQLRDLFAAAGLTAAEALRRKAKEAAELDLLRPDVTEADLLAAMVAHPVLVERPFVTTAKGTRLCRPVERLAEIL</sequence>
<dbReference type="PANTHER" id="PTHR30041:SF5">
    <property type="entry name" value="ARSENATE REDUCTASE-RELATED"/>
    <property type="match status" value="1"/>
</dbReference>
<dbReference type="GO" id="GO:0046685">
    <property type="term" value="P:response to arsenic-containing substance"/>
    <property type="evidence" value="ECO:0007669"/>
    <property type="project" value="UniProtKB-KW"/>
</dbReference>
<dbReference type="RefSeq" id="WP_136395774.1">
    <property type="nucleotide sequence ID" value="NZ_SSND01000005.1"/>
</dbReference>
<dbReference type="InterPro" id="IPR006660">
    <property type="entry name" value="Arsenate_reductase-like"/>
</dbReference>
<dbReference type="InterPro" id="IPR006659">
    <property type="entry name" value="Arsenate_reductase"/>
</dbReference>
<accession>A0A4S3MLA4</accession>
<proteinExistence type="inferred from homology"/>
<dbReference type="GO" id="GO:0008794">
    <property type="term" value="F:arsenate reductase (glutaredoxin) activity"/>
    <property type="evidence" value="ECO:0007669"/>
    <property type="project" value="UniProtKB-UniRule"/>
</dbReference>
<dbReference type="PANTHER" id="PTHR30041">
    <property type="entry name" value="ARSENATE REDUCTASE"/>
    <property type="match status" value="1"/>
</dbReference>
<keyword evidence="9" id="KW-1185">Reference proteome</keyword>
<evidence type="ECO:0000256" key="4">
    <source>
        <dbReference type="ARBA" id="ARBA00038969"/>
    </source>
</evidence>
<comment type="catalytic activity">
    <reaction evidence="7">
        <text>[glutaredoxin]-dithiol + arsenate + glutathione + H(+) = glutathionyl-S-S-[glutaredoxin] + arsenite + H2O</text>
        <dbReference type="Rhea" id="RHEA:22016"/>
        <dbReference type="Rhea" id="RHEA-COMP:10729"/>
        <dbReference type="Rhea" id="RHEA-COMP:17668"/>
        <dbReference type="ChEBI" id="CHEBI:15377"/>
        <dbReference type="ChEBI" id="CHEBI:15378"/>
        <dbReference type="ChEBI" id="CHEBI:29242"/>
        <dbReference type="ChEBI" id="CHEBI:29950"/>
        <dbReference type="ChEBI" id="CHEBI:48597"/>
        <dbReference type="ChEBI" id="CHEBI:57925"/>
        <dbReference type="ChEBI" id="CHEBI:146199"/>
        <dbReference type="EC" id="1.20.4.1"/>
    </reaction>
</comment>
<evidence type="ECO:0000256" key="1">
    <source>
        <dbReference type="ARBA" id="ARBA00007198"/>
    </source>
</evidence>
<dbReference type="SUPFAM" id="SSF52833">
    <property type="entry name" value="Thioredoxin-like"/>
    <property type="match status" value="1"/>
</dbReference>
<dbReference type="EC" id="1.20.4.1" evidence="4 7"/>
<reference evidence="8 9" key="1">
    <citation type="submission" date="2019-04" db="EMBL/GenBank/DDBJ databases">
        <title>Draft genome sequence of Gemmobacter aestuarii sp. nov.</title>
        <authorList>
            <person name="Hameed A."/>
            <person name="Lin S.-Y."/>
            <person name="Shahina M."/>
            <person name="Lai W.-A."/>
            <person name="Young C.-C."/>
        </authorList>
    </citation>
    <scope>NUCLEOTIDE SEQUENCE [LARGE SCALE GENOMIC DNA]</scope>
    <source>
        <strain evidence="8 9">CC-PW-75</strain>
    </source>
</reference>
<keyword evidence="3 7" id="KW-0560">Oxidoreductase</keyword>
<gene>
    <name evidence="8" type="primary">arsC</name>
    <name evidence="8" type="ORF">E7811_16535</name>
</gene>
<evidence type="ECO:0000313" key="8">
    <source>
        <dbReference type="EMBL" id="THD81514.1"/>
    </source>
</evidence>
<evidence type="ECO:0000256" key="3">
    <source>
        <dbReference type="ARBA" id="ARBA00023002"/>
    </source>
</evidence>
<comment type="caution">
    <text evidence="8">The sequence shown here is derived from an EMBL/GenBank/DDBJ whole genome shotgun (WGS) entry which is preliminary data.</text>
</comment>
<dbReference type="Proteomes" id="UP000309450">
    <property type="component" value="Unassembled WGS sequence"/>
</dbReference>
<comment type="similarity">
    <text evidence="1 6 7">Belongs to the ArsC family.</text>
</comment>